<evidence type="ECO:0000259" key="4">
    <source>
        <dbReference type="PROSITE" id="PS51898"/>
    </source>
</evidence>
<reference evidence="5 6" key="1">
    <citation type="submission" date="2019-02" db="EMBL/GenBank/DDBJ databases">
        <title>Deep-cultivation of Planctomycetes and their phenomic and genomic characterization uncovers novel biology.</title>
        <authorList>
            <person name="Wiegand S."/>
            <person name="Jogler M."/>
            <person name="Boedeker C."/>
            <person name="Pinto D."/>
            <person name="Vollmers J."/>
            <person name="Rivas-Marin E."/>
            <person name="Kohn T."/>
            <person name="Peeters S.H."/>
            <person name="Heuer A."/>
            <person name="Rast P."/>
            <person name="Oberbeckmann S."/>
            <person name="Bunk B."/>
            <person name="Jeske O."/>
            <person name="Meyerdierks A."/>
            <person name="Storesund J.E."/>
            <person name="Kallscheuer N."/>
            <person name="Luecker S."/>
            <person name="Lage O.M."/>
            <person name="Pohl T."/>
            <person name="Merkel B.J."/>
            <person name="Hornburger P."/>
            <person name="Mueller R.-W."/>
            <person name="Bruemmer F."/>
            <person name="Labrenz M."/>
            <person name="Spormann A.M."/>
            <person name="Op den Camp H."/>
            <person name="Overmann J."/>
            <person name="Amann R."/>
            <person name="Jetten M.S.M."/>
            <person name="Mascher T."/>
            <person name="Medema M.H."/>
            <person name="Devos D.P."/>
            <person name="Kaster A.-K."/>
            <person name="Ovreas L."/>
            <person name="Rohde M."/>
            <person name="Galperin M.Y."/>
            <person name="Jogler C."/>
        </authorList>
    </citation>
    <scope>NUCLEOTIDE SEQUENCE [LARGE SCALE GENOMIC DNA]</scope>
    <source>
        <strain evidence="5 6">Pan44</strain>
    </source>
</reference>
<keyword evidence="3" id="KW-0233">DNA recombination</keyword>
<dbReference type="CDD" id="cd00397">
    <property type="entry name" value="DNA_BRE_C"/>
    <property type="match status" value="1"/>
</dbReference>
<dbReference type="EMBL" id="CP036271">
    <property type="protein sequence ID" value="QDT55500.1"/>
    <property type="molecule type" value="Genomic_DNA"/>
</dbReference>
<dbReference type="KEGG" id="ccos:Pan44_35440"/>
<dbReference type="InterPro" id="IPR050090">
    <property type="entry name" value="Tyrosine_recombinase_XerCD"/>
</dbReference>
<evidence type="ECO:0000313" key="6">
    <source>
        <dbReference type="Proteomes" id="UP000315700"/>
    </source>
</evidence>
<sequence>MSERKPFKRKLSDGCFRWYVLWNGRQQWLGRDEAEAQRNLERLKAGEAVVSPKQQAAKAALPEYVDKFLDWTQANKPARYDACRFALRPFVVRFEREPVAKLSRRKVEAWISEQPNPFRTRRAVVRCFKWLVNNGHVPSSPLAGMEITVSELVDKFLEHANRHYVKRGKVTSEVNSIKMAVAPLVDLFGDLPASQFGPVRLEKVRTAMIARGWCRSAINQHCGRIRRVFKRGVRLQLIQPRVLEALKALEPLLHGRTEAVEAEPVEPVSETTVEATIPHLPPMIVDMIRVHRLTGMRPGEVCSMDWTEIDTSGAVWVYRPTSHKLEHHNRKRVIAIGPQAQAVLMKYRGFGPVWPGKNGAFTTAAYRRAITRGCEFAFGMPKELRPRGKALKELTAEQREDVKRRAEAWREEHTWHPNQLRHSFATELRKSETLDVVAATLGHSRIATSELYAELNLAAATAVVAKIG</sequence>
<dbReference type="AlphaFoldDB" id="A0A517SHA0"/>
<protein>
    <submittedName>
        <fullName evidence="5">Site-specific tyrosine recombinase XerC</fullName>
    </submittedName>
</protein>
<dbReference type="InterPro" id="IPR010998">
    <property type="entry name" value="Integrase_recombinase_N"/>
</dbReference>
<comment type="similarity">
    <text evidence="1">Belongs to the 'phage' integrase family.</text>
</comment>
<keyword evidence="2" id="KW-0238">DNA-binding</keyword>
<keyword evidence="6" id="KW-1185">Reference proteome</keyword>
<evidence type="ECO:0000256" key="3">
    <source>
        <dbReference type="ARBA" id="ARBA00023172"/>
    </source>
</evidence>
<dbReference type="Gene3D" id="1.10.443.10">
    <property type="entry name" value="Intergrase catalytic core"/>
    <property type="match status" value="1"/>
</dbReference>
<dbReference type="GO" id="GO:0015074">
    <property type="term" value="P:DNA integration"/>
    <property type="evidence" value="ECO:0007669"/>
    <property type="project" value="InterPro"/>
</dbReference>
<dbReference type="PROSITE" id="PS51898">
    <property type="entry name" value="TYR_RECOMBINASE"/>
    <property type="match status" value="1"/>
</dbReference>
<feature type="domain" description="Tyr recombinase" evidence="4">
    <location>
        <begin position="263"/>
        <end position="465"/>
    </location>
</feature>
<dbReference type="RefSeq" id="WP_145031353.1">
    <property type="nucleotide sequence ID" value="NZ_CP036271.1"/>
</dbReference>
<dbReference type="Gene3D" id="1.10.150.130">
    <property type="match status" value="1"/>
</dbReference>
<dbReference type="InterPro" id="IPR011010">
    <property type="entry name" value="DNA_brk_join_enz"/>
</dbReference>
<name>A0A517SHA0_9PLAN</name>
<evidence type="ECO:0000256" key="1">
    <source>
        <dbReference type="ARBA" id="ARBA00008857"/>
    </source>
</evidence>
<dbReference type="Pfam" id="PF00589">
    <property type="entry name" value="Phage_integrase"/>
    <property type="match status" value="1"/>
</dbReference>
<proteinExistence type="inferred from homology"/>
<dbReference type="SUPFAM" id="SSF56349">
    <property type="entry name" value="DNA breaking-rejoining enzymes"/>
    <property type="match status" value="1"/>
</dbReference>
<dbReference type="InParanoid" id="A0A517SHA0"/>
<evidence type="ECO:0000256" key="2">
    <source>
        <dbReference type="ARBA" id="ARBA00023125"/>
    </source>
</evidence>
<dbReference type="PANTHER" id="PTHR30349">
    <property type="entry name" value="PHAGE INTEGRASE-RELATED"/>
    <property type="match status" value="1"/>
</dbReference>
<dbReference type="PANTHER" id="PTHR30349:SF64">
    <property type="entry name" value="PROPHAGE INTEGRASE INTD-RELATED"/>
    <property type="match status" value="1"/>
</dbReference>
<evidence type="ECO:0000313" key="5">
    <source>
        <dbReference type="EMBL" id="QDT55500.1"/>
    </source>
</evidence>
<organism evidence="5 6">
    <name type="scientific">Caulifigura coniformis</name>
    <dbReference type="NCBI Taxonomy" id="2527983"/>
    <lineage>
        <taxon>Bacteria</taxon>
        <taxon>Pseudomonadati</taxon>
        <taxon>Planctomycetota</taxon>
        <taxon>Planctomycetia</taxon>
        <taxon>Planctomycetales</taxon>
        <taxon>Planctomycetaceae</taxon>
        <taxon>Caulifigura</taxon>
    </lineage>
</organism>
<gene>
    <name evidence="5" type="ORF">Pan44_35440</name>
</gene>
<dbReference type="GO" id="GO:0006310">
    <property type="term" value="P:DNA recombination"/>
    <property type="evidence" value="ECO:0007669"/>
    <property type="project" value="UniProtKB-KW"/>
</dbReference>
<dbReference type="GO" id="GO:0003677">
    <property type="term" value="F:DNA binding"/>
    <property type="evidence" value="ECO:0007669"/>
    <property type="project" value="UniProtKB-KW"/>
</dbReference>
<dbReference type="InterPro" id="IPR002104">
    <property type="entry name" value="Integrase_catalytic"/>
</dbReference>
<dbReference type="OrthoDB" id="254233at2"/>
<dbReference type="InterPro" id="IPR013762">
    <property type="entry name" value="Integrase-like_cat_sf"/>
</dbReference>
<dbReference type="Proteomes" id="UP000315700">
    <property type="component" value="Chromosome"/>
</dbReference>
<accession>A0A517SHA0</accession>